<accession>A0AAJ5WXH1</accession>
<reference evidence="2" key="1">
    <citation type="submission" date="2023-03" db="EMBL/GenBank/DDBJ databases">
        <title>Andean soil-derived lignocellulolytic bacterial consortium as a source of novel taxa and putative plastic-active enzymes.</title>
        <authorList>
            <person name="Diaz-Garcia L."/>
            <person name="Chuvochina M."/>
            <person name="Feuerriegel G."/>
            <person name="Bunk B."/>
            <person name="Sproer C."/>
            <person name="Streit W.R."/>
            <person name="Rodriguez L.M."/>
            <person name="Overmann J."/>
            <person name="Jimenez D.J."/>
        </authorList>
    </citation>
    <scope>NUCLEOTIDE SEQUENCE</scope>
    <source>
        <strain evidence="2">MAG 7</strain>
    </source>
</reference>
<sequence>MTAGLIGLFSVIGVTIYLTQRSIAKQQKISPGLAEKKTQSFIPLQRAVKYSDTSTTAYHLTAQYEFKPGERLVTDSAEFFKASLPGGGMLYMDPLTVIRFTQQHHLELLSGEIYLFLPKGSRYELSTPKLRLFNAAGQFQLTAYPAQHAAAAIGGLAYYTDRKATPLKLPAGKKLVESNGVMAITALTKADYAVKDNKFNFEEFSFTTNMDRVARWYNVRLRYQGDTVGINRKYVFEGSMSRETTLKTIIKILTDCGVPLSLDSSNRQVIIYPDSTRN</sequence>
<dbReference type="Proteomes" id="UP001220610">
    <property type="component" value="Chromosome"/>
</dbReference>
<dbReference type="Gene3D" id="3.55.50.30">
    <property type="match status" value="1"/>
</dbReference>
<gene>
    <name evidence="2" type="ORF">P0Y53_01285</name>
</gene>
<dbReference type="InterPro" id="IPR032508">
    <property type="entry name" value="FecR_C"/>
</dbReference>
<proteinExistence type="predicted"/>
<evidence type="ECO:0000259" key="1">
    <source>
        <dbReference type="Pfam" id="PF16344"/>
    </source>
</evidence>
<evidence type="ECO:0000313" key="2">
    <source>
        <dbReference type="EMBL" id="WEK36120.1"/>
    </source>
</evidence>
<dbReference type="EMBL" id="CP119311">
    <property type="protein sequence ID" value="WEK36120.1"/>
    <property type="molecule type" value="Genomic_DNA"/>
</dbReference>
<feature type="domain" description="Protein FecR C-terminal" evidence="1">
    <location>
        <begin position="198"/>
        <end position="270"/>
    </location>
</feature>
<name>A0AAJ5WXH1_9BACT</name>
<evidence type="ECO:0000313" key="3">
    <source>
        <dbReference type="Proteomes" id="UP001220610"/>
    </source>
</evidence>
<organism evidence="2 3">
    <name type="scientific">Candidatus Pseudobacter hemicellulosilyticus</name>
    <dbReference type="NCBI Taxonomy" id="3121375"/>
    <lineage>
        <taxon>Bacteria</taxon>
        <taxon>Pseudomonadati</taxon>
        <taxon>Bacteroidota</taxon>
        <taxon>Chitinophagia</taxon>
        <taxon>Chitinophagales</taxon>
        <taxon>Chitinophagaceae</taxon>
        <taxon>Pseudobacter</taxon>
    </lineage>
</organism>
<dbReference type="Pfam" id="PF16344">
    <property type="entry name" value="FecR_C"/>
    <property type="match status" value="1"/>
</dbReference>
<protein>
    <submittedName>
        <fullName evidence="2">DUF4974 domain-containing protein</fullName>
    </submittedName>
</protein>
<dbReference type="AlphaFoldDB" id="A0AAJ5WXH1"/>